<evidence type="ECO:0000313" key="1">
    <source>
        <dbReference type="EMBL" id="GBN69647.1"/>
    </source>
</evidence>
<organism evidence="1 2">
    <name type="scientific">Araneus ventricosus</name>
    <name type="common">Orbweaver spider</name>
    <name type="synonym">Epeira ventricosa</name>
    <dbReference type="NCBI Taxonomy" id="182803"/>
    <lineage>
        <taxon>Eukaryota</taxon>
        <taxon>Metazoa</taxon>
        <taxon>Ecdysozoa</taxon>
        <taxon>Arthropoda</taxon>
        <taxon>Chelicerata</taxon>
        <taxon>Arachnida</taxon>
        <taxon>Araneae</taxon>
        <taxon>Araneomorphae</taxon>
        <taxon>Entelegynae</taxon>
        <taxon>Araneoidea</taxon>
        <taxon>Araneidae</taxon>
        <taxon>Araneus</taxon>
    </lineage>
</organism>
<gene>
    <name evidence="1" type="ORF">AVEN_147703_1</name>
</gene>
<comment type="caution">
    <text evidence="1">The sequence shown here is derived from an EMBL/GenBank/DDBJ whole genome shotgun (WGS) entry which is preliminary data.</text>
</comment>
<accession>A0A4Y2R1V3</accession>
<keyword evidence="2" id="KW-1185">Reference proteome</keyword>
<dbReference type="Proteomes" id="UP000499080">
    <property type="component" value="Unassembled WGS sequence"/>
</dbReference>
<name>A0A4Y2R1V3_ARAVE</name>
<dbReference type="EMBL" id="BGPR01015531">
    <property type="protein sequence ID" value="GBN69647.1"/>
    <property type="molecule type" value="Genomic_DNA"/>
</dbReference>
<dbReference type="AlphaFoldDB" id="A0A4Y2R1V3"/>
<reference evidence="1 2" key="1">
    <citation type="journal article" date="2019" name="Sci. Rep.">
        <title>Orb-weaving spider Araneus ventricosus genome elucidates the spidroin gene catalogue.</title>
        <authorList>
            <person name="Kono N."/>
            <person name="Nakamura H."/>
            <person name="Ohtoshi R."/>
            <person name="Moran D.A.P."/>
            <person name="Shinohara A."/>
            <person name="Yoshida Y."/>
            <person name="Fujiwara M."/>
            <person name="Mori M."/>
            <person name="Tomita M."/>
            <person name="Arakawa K."/>
        </authorList>
    </citation>
    <scope>NUCLEOTIDE SEQUENCE [LARGE SCALE GENOMIC DNA]</scope>
</reference>
<dbReference type="OrthoDB" id="6434159at2759"/>
<proteinExistence type="predicted"/>
<protein>
    <submittedName>
        <fullName evidence="1">Uncharacterized protein</fullName>
    </submittedName>
</protein>
<evidence type="ECO:0000313" key="2">
    <source>
        <dbReference type="Proteomes" id="UP000499080"/>
    </source>
</evidence>
<sequence>MEISAKLFNPCFHPDMLRCYLSKFNYTSEKLVKVLQEEAQKDFVEILDPLILCAFASMCEKQCWDVYALLLYHIKGRRLENLPLKDSCKVQEQQFYISEQSQYSVRLSGRPTHKNSTSIKNSAFPHTGGTIFHYCLKTVHRILHHQWKGHSSCPVVFRNYDPGSKKAISLLSCVEERVNIPRR</sequence>